<proteinExistence type="predicted"/>
<reference evidence="7" key="1">
    <citation type="journal article" date="2020" name="Stud. Mycol.">
        <title>101 Dothideomycetes genomes: a test case for predicting lifestyles and emergence of pathogens.</title>
        <authorList>
            <person name="Haridas S."/>
            <person name="Albert R."/>
            <person name="Binder M."/>
            <person name="Bloem J."/>
            <person name="Labutti K."/>
            <person name="Salamov A."/>
            <person name="Andreopoulos B."/>
            <person name="Baker S."/>
            <person name="Barry K."/>
            <person name="Bills G."/>
            <person name="Bluhm B."/>
            <person name="Cannon C."/>
            <person name="Castanera R."/>
            <person name="Culley D."/>
            <person name="Daum C."/>
            <person name="Ezra D."/>
            <person name="Gonzalez J."/>
            <person name="Henrissat B."/>
            <person name="Kuo A."/>
            <person name="Liang C."/>
            <person name="Lipzen A."/>
            <person name="Lutzoni F."/>
            <person name="Magnuson J."/>
            <person name="Mondo S."/>
            <person name="Nolan M."/>
            <person name="Ohm R."/>
            <person name="Pangilinan J."/>
            <person name="Park H.-J."/>
            <person name="Ramirez L."/>
            <person name="Alfaro M."/>
            <person name="Sun H."/>
            <person name="Tritt A."/>
            <person name="Yoshinaga Y."/>
            <person name="Zwiers L.-H."/>
            <person name="Turgeon B."/>
            <person name="Goodwin S."/>
            <person name="Spatafora J."/>
            <person name="Crous P."/>
            <person name="Grigoriev I."/>
        </authorList>
    </citation>
    <scope>NUCLEOTIDE SEQUENCE</scope>
    <source>
        <strain evidence="7">CBS 207.26</strain>
    </source>
</reference>
<dbReference type="EMBL" id="ML994621">
    <property type="protein sequence ID" value="KAF2189336.1"/>
    <property type="molecule type" value="Genomic_DNA"/>
</dbReference>
<dbReference type="PANTHER" id="PTHR48182:SF2">
    <property type="entry name" value="PROTEIN SERAC1"/>
    <property type="match status" value="1"/>
</dbReference>
<gene>
    <name evidence="7" type="ORF">K469DRAFT_562923</name>
</gene>
<keyword evidence="4" id="KW-0256">Endoplasmic reticulum</keyword>
<name>A0A6A6EHI8_9PEZI</name>
<keyword evidence="5" id="KW-0496">Mitochondrion</keyword>
<dbReference type="AlphaFoldDB" id="A0A6A6EHI8"/>
<evidence type="ECO:0000256" key="5">
    <source>
        <dbReference type="ARBA" id="ARBA00023128"/>
    </source>
</evidence>
<sequence length="104" mass="11534">AATAPQGLHVVAKGIDPAVEYVIVAVHGLNGHREKTWTASNGVNWLRDLPQDLPNAPMYTWGYDADTHSRSRVSCQYLYGHARFLVSDLCLERQITEVRDGQSA</sequence>
<evidence type="ECO:0008006" key="9">
    <source>
        <dbReference type="Google" id="ProtNLM"/>
    </source>
</evidence>
<evidence type="ECO:0000313" key="8">
    <source>
        <dbReference type="Proteomes" id="UP000800200"/>
    </source>
</evidence>
<dbReference type="GO" id="GO:0005783">
    <property type="term" value="C:endoplasmic reticulum"/>
    <property type="evidence" value="ECO:0007669"/>
    <property type="project" value="UniProtKB-SubCell"/>
</dbReference>
<keyword evidence="8" id="KW-1185">Reference proteome</keyword>
<dbReference type="OrthoDB" id="5086500at2759"/>
<evidence type="ECO:0000256" key="2">
    <source>
        <dbReference type="ARBA" id="ARBA00004240"/>
    </source>
</evidence>
<dbReference type="PANTHER" id="PTHR48182">
    <property type="entry name" value="PROTEIN SERAC1"/>
    <property type="match status" value="1"/>
</dbReference>
<evidence type="ECO:0000256" key="3">
    <source>
        <dbReference type="ARBA" id="ARBA00004370"/>
    </source>
</evidence>
<dbReference type="InterPro" id="IPR052374">
    <property type="entry name" value="SERAC1"/>
</dbReference>
<accession>A0A6A6EHI8</accession>
<dbReference type="Proteomes" id="UP000800200">
    <property type="component" value="Unassembled WGS sequence"/>
</dbReference>
<keyword evidence="6" id="KW-0472">Membrane</keyword>
<feature type="non-terminal residue" evidence="7">
    <location>
        <position position="1"/>
    </location>
</feature>
<protein>
    <recommendedName>
        <fullName evidence="9">DUF676 domain-containing protein</fullName>
    </recommendedName>
</protein>
<dbReference type="GO" id="GO:0016020">
    <property type="term" value="C:membrane"/>
    <property type="evidence" value="ECO:0007669"/>
    <property type="project" value="UniProtKB-SubCell"/>
</dbReference>
<comment type="subcellular location">
    <subcellularLocation>
        <location evidence="2">Endoplasmic reticulum</location>
    </subcellularLocation>
    <subcellularLocation>
        <location evidence="3">Membrane</location>
    </subcellularLocation>
    <subcellularLocation>
        <location evidence="1">Mitochondrion</location>
    </subcellularLocation>
</comment>
<evidence type="ECO:0000256" key="4">
    <source>
        <dbReference type="ARBA" id="ARBA00022824"/>
    </source>
</evidence>
<evidence type="ECO:0000256" key="6">
    <source>
        <dbReference type="ARBA" id="ARBA00023136"/>
    </source>
</evidence>
<organism evidence="7 8">
    <name type="scientific">Zopfia rhizophila CBS 207.26</name>
    <dbReference type="NCBI Taxonomy" id="1314779"/>
    <lineage>
        <taxon>Eukaryota</taxon>
        <taxon>Fungi</taxon>
        <taxon>Dikarya</taxon>
        <taxon>Ascomycota</taxon>
        <taxon>Pezizomycotina</taxon>
        <taxon>Dothideomycetes</taxon>
        <taxon>Dothideomycetes incertae sedis</taxon>
        <taxon>Zopfiaceae</taxon>
        <taxon>Zopfia</taxon>
    </lineage>
</organism>
<dbReference type="GO" id="GO:0005739">
    <property type="term" value="C:mitochondrion"/>
    <property type="evidence" value="ECO:0007669"/>
    <property type="project" value="UniProtKB-SubCell"/>
</dbReference>
<evidence type="ECO:0000313" key="7">
    <source>
        <dbReference type="EMBL" id="KAF2189336.1"/>
    </source>
</evidence>
<evidence type="ECO:0000256" key="1">
    <source>
        <dbReference type="ARBA" id="ARBA00004173"/>
    </source>
</evidence>